<keyword evidence="3" id="KW-1133">Transmembrane helix</keyword>
<proteinExistence type="inferred from homology"/>
<dbReference type="PANTHER" id="PTHR34295">
    <property type="entry name" value="BIOTIN TRANSPORTER BIOY"/>
    <property type="match status" value="1"/>
</dbReference>
<reference evidence="4 5" key="1">
    <citation type="journal article" date="2016" name="Biochim. Biophys. Acta">
        <title>Photochemical characterization of actinorhodopsin and its functional existence in the natural host.</title>
        <authorList>
            <person name="Nakamura S."/>
            <person name="Kikukawa T."/>
            <person name="Tamogami J."/>
            <person name="Kamiya M."/>
            <person name="Aizawa T."/>
            <person name="Hahn M.W."/>
            <person name="Ihara K."/>
            <person name="Kamo N."/>
            <person name="Demura M."/>
        </authorList>
    </citation>
    <scope>NUCLEOTIDE SEQUENCE [LARGE SCALE GENOMIC DNA]</scope>
    <source>
        <strain evidence="4 5">MWH-Dar1</strain>
    </source>
</reference>
<organism evidence="4 5">
    <name type="scientific">Candidatus Rhodoluna planktonica</name>
    <dbReference type="NCBI Taxonomy" id="535712"/>
    <lineage>
        <taxon>Bacteria</taxon>
        <taxon>Bacillati</taxon>
        <taxon>Actinomycetota</taxon>
        <taxon>Actinomycetes</taxon>
        <taxon>Micrococcales</taxon>
        <taxon>Microbacteriaceae</taxon>
        <taxon>Luna cluster</taxon>
        <taxon>Luna-1 subcluster</taxon>
        <taxon>Rhodoluna</taxon>
    </lineage>
</organism>
<dbReference type="Proteomes" id="UP000243784">
    <property type="component" value="Chromosome"/>
</dbReference>
<evidence type="ECO:0000313" key="4">
    <source>
        <dbReference type="EMBL" id="AOY56111.1"/>
    </source>
</evidence>
<name>A0A1D9DZ88_9MICO</name>
<sequence length="194" mass="19985">MTITLATRPTIVDRVFPRSLATDIALIALGAAATAVSAQLVIPASPVPFTFQTMAVLLVGATLGSVRGALSMLLYLAVGILGVPVFSDARHGIEVVFGATGGFLLGFVAAAAVIGALAERKWSSHVVKMFASYVISTVVVYAFGIPVLGAVAFSGDLSAAASLMSNYLIWDALKAIAAALILPIAWKGVQAIRR</sequence>
<dbReference type="OrthoDB" id="1496139at2"/>
<keyword evidence="5" id="KW-1185">Reference proteome</keyword>
<evidence type="ECO:0000256" key="1">
    <source>
        <dbReference type="ARBA" id="ARBA00010692"/>
    </source>
</evidence>
<comment type="similarity">
    <text evidence="1 2">Belongs to the BioY family.</text>
</comment>
<accession>A0A1D9DZ88</accession>
<dbReference type="EMBL" id="CP015208">
    <property type="protein sequence ID" value="AOY56111.1"/>
    <property type="molecule type" value="Genomic_DNA"/>
</dbReference>
<feature type="transmembrane region" description="Helical" evidence="3">
    <location>
        <begin position="167"/>
        <end position="186"/>
    </location>
</feature>
<dbReference type="KEGG" id="rpla:A4Z71_03835"/>
<keyword evidence="2" id="KW-0813">Transport</keyword>
<evidence type="ECO:0000313" key="5">
    <source>
        <dbReference type="Proteomes" id="UP000243784"/>
    </source>
</evidence>
<dbReference type="RefSeq" id="WP_070954621.1">
    <property type="nucleotide sequence ID" value="NZ_CP015208.1"/>
</dbReference>
<protein>
    <recommendedName>
        <fullName evidence="2">Biotin transporter</fullName>
    </recommendedName>
</protein>
<feature type="transmembrane region" description="Helical" evidence="3">
    <location>
        <begin position="54"/>
        <end position="83"/>
    </location>
</feature>
<dbReference type="InterPro" id="IPR003784">
    <property type="entry name" value="BioY"/>
</dbReference>
<dbReference type="Gene3D" id="1.10.1760.20">
    <property type="match status" value="1"/>
</dbReference>
<feature type="transmembrane region" description="Helical" evidence="3">
    <location>
        <begin position="95"/>
        <end position="118"/>
    </location>
</feature>
<dbReference type="STRING" id="535712.A4Z71_03835"/>
<dbReference type="Pfam" id="PF02632">
    <property type="entry name" value="BioY"/>
    <property type="match status" value="1"/>
</dbReference>
<keyword evidence="3" id="KW-0812">Transmembrane</keyword>
<feature type="transmembrane region" description="Helical" evidence="3">
    <location>
        <begin position="130"/>
        <end position="155"/>
    </location>
</feature>
<keyword evidence="2 3" id="KW-0472">Membrane</keyword>
<dbReference type="AlphaFoldDB" id="A0A1D9DZ88"/>
<comment type="subcellular location">
    <subcellularLocation>
        <location evidence="2">Cell membrane</location>
        <topology evidence="2">Multi-pass membrane protein</topology>
    </subcellularLocation>
</comment>
<feature type="transmembrane region" description="Helical" evidence="3">
    <location>
        <begin position="20"/>
        <end position="42"/>
    </location>
</feature>
<gene>
    <name evidence="4" type="ORF">A4Z71_03835</name>
</gene>
<dbReference type="PIRSF" id="PIRSF016661">
    <property type="entry name" value="BioY"/>
    <property type="match status" value="1"/>
</dbReference>
<dbReference type="PANTHER" id="PTHR34295:SF1">
    <property type="entry name" value="BIOTIN TRANSPORTER BIOY"/>
    <property type="match status" value="1"/>
</dbReference>
<evidence type="ECO:0000256" key="3">
    <source>
        <dbReference type="SAM" id="Phobius"/>
    </source>
</evidence>
<evidence type="ECO:0000256" key="2">
    <source>
        <dbReference type="PIRNR" id="PIRNR016661"/>
    </source>
</evidence>
<dbReference type="GO" id="GO:0005886">
    <property type="term" value="C:plasma membrane"/>
    <property type="evidence" value="ECO:0007669"/>
    <property type="project" value="UniProtKB-SubCell"/>
</dbReference>
<keyword evidence="2" id="KW-1003">Cell membrane</keyword>
<dbReference type="GO" id="GO:0015225">
    <property type="term" value="F:biotin transmembrane transporter activity"/>
    <property type="evidence" value="ECO:0007669"/>
    <property type="project" value="UniProtKB-UniRule"/>
</dbReference>